<gene>
    <name evidence="2" type="ORF">OBBRIDRAFT_807599</name>
</gene>
<name>A0A8E2DGZ1_9APHY</name>
<evidence type="ECO:0000256" key="1">
    <source>
        <dbReference type="SAM" id="MobiDB-lite"/>
    </source>
</evidence>
<evidence type="ECO:0000313" key="2">
    <source>
        <dbReference type="EMBL" id="OCH85329.1"/>
    </source>
</evidence>
<feature type="region of interest" description="Disordered" evidence="1">
    <location>
        <begin position="206"/>
        <end position="231"/>
    </location>
</feature>
<protein>
    <submittedName>
        <fullName evidence="2">Uncharacterized protein</fullName>
    </submittedName>
</protein>
<dbReference type="AlphaFoldDB" id="A0A8E2DGZ1"/>
<dbReference type="Proteomes" id="UP000250043">
    <property type="component" value="Unassembled WGS sequence"/>
</dbReference>
<keyword evidence="3" id="KW-1185">Reference proteome</keyword>
<reference evidence="2 3" key="1">
    <citation type="submission" date="2016-07" db="EMBL/GenBank/DDBJ databases">
        <title>Draft genome of the white-rot fungus Obba rivulosa 3A-2.</title>
        <authorList>
            <consortium name="DOE Joint Genome Institute"/>
            <person name="Miettinen O."/>
            <person name="Riley R."/>
            <person name="Acob R."/>
            <person name="Barry K."/>
            <person name="Cullen D."/>
            <person name="De Vries R."/>
            <person name="Hainaut M."/>
            <person name="Hatakka A."/>
            <person name="Henrissat B."/>
            <person name="Hilden K."/>
            <person name="Kuo R."/>
            <person name="Labutti K."/>
            <person name="Lipzen A."/>
            <person name="Makela M.R."/>
            <person name="Sandor L."/>
            <person name="Spatafora J.W."/>
            <person name="Grigoriev I.V."/>
            <person name="Hibbett D.S."/>
        </authorList>
    </citation>
    <scope>NUCLEOTIDE SEQUENCE [LARGE SCALE GENOMIC DNA]</scope>
    <source>
        <strain evidence="2 3">3A-2</strain>
    </source>
</reference>
<dbReference type="EMBL" id="KV722591">
    <property type="protein sequence ID" value="OCH85329.1"/>
    <property type="molecule type" value="Genomic_DNA"/>
</dbReference>
<feature type="compositionally biased region" description="Basic residues" evidence="1">
    <location>
        <begin position="217"/>
        <end position="228"/>
    </location>
</feature>
<proteinExistence type="predicted"/>
<organism evidence="2 3">
    <name type="scientific">Obba rivulosa</name>
    <dbReference type="NCBI Taxonomy" id="1052685"/>
    <lineage>
        <taxon>Eukaryota</taxon>
        <taxon>Fungi</taxon>
        <taxon>Dikarya</taxon>
        <taxon>Basidiomycota</taxon>
        <taxon>Agaricomycotina</taxon>
        <taxon>Agaricomycetes</taxon>
        <taxon>Polyporales</taxon>
        <taxon>Gelatoporiaceae</taxon>
        <taxon>Obba</taxon>
    </lineage>
</organism>
<accession>A0A8E2DGZ1</accession>
<sequence>MDYLLGSGVPSPVPLIGWSRLHNPFLISGDPILKQQPSKALAAEALREEHHARSVVHARQPKVEVCCNAQDLSEQEGHGNRNTIIPEKLGIVVKQSLHPITYEPKGGGSRMYISAESKMGSHYTLELNKTPAVLYPLSICTTVGKERGGCKKGVAEAIWAGAGGAATTGALEGGKEGRRLEGLAGGPEIHSRAHLERQGDWNLRKGVTEQNGTGAGLHHHKNRPKPRHGTQPEVATIMGLSDKEGAIVYWQGSKQEVTQPSKFRCGSDLKRGTG</sequence>
<evidence type="ECO:0000313" key="3">
    <source>
        <dbReference type="Proteomes" id="UP000250043"/>
    </source>
</evidence>